<feature type="compositionally biased region" description="Polar residues" evidence="2">
    <location>
        <begin position="654"/>
        <end position="674"/>
    </location>
</feature>
<gene>
    <name evidence="4" type="ORF">ETAA8_49180</name>
</gene>
<evidence type="ECO:0000256" key="2">
    <source>
        <dbReference type="SAM" id="MobiDB-lite"/>
    </source>
</evidence>
<dbReference type="PANTHER" id="PTHR34859">
    <property type="entry name" value="UNNAMED PRODUCT"/>
    <property type="match status" value="1"/>
</dbReference>
<evidence type="ECO:0000256" key="1">
    <source>
        <dbReference type="SAM" id="Coils"/>
    </source>
</evidence>
<dbReference type="Proteomes" id="UP000315017">
    <property type="component" value="Chromosome"/>
</dbReference>
<dbReference type="KEGG" id="aagg:ETAA8_49180"/>
<reference evidence="4 5" key="1">
    <citation type="submission" date="2019-02" db="EMBL/GenBank/DDBJ databases">
        <title>Deep-cultivation of Planctomycetes and their phenomic and genomic characterization uncovers novel biology.</title>
        <authorList>
            <person name="Wiegand S."/>
            <person name="Jogler M."/>
            <person name="Boedeker C."/>
            <person name="Pinto D."/>
            <person name="Vollmers J."/>
            <person name="Rivas-Marin E."/>
            <person name="Kohn T."/>
            <person name="Peeters S.H."/>
            <person name="Heuer A."/>
            <person name="Rast P."/>
            <person name="Oberbeckmann S."/>
            <person name="Bunk B."/>
            <person name="Jeske O."/>
            <person name="Meyerdierks A."/>
            <person name="Storesund J.E."/>
            <person name="Kallscheuer N."/>
            <person name="Luecker S."/>
            <person name="Lage O.M."/>
            <person name="Pohl T."/>
            <person name="Merkel B.J."/>
            <person name="Hornburger P."/>
            <person name="Mueller R.-W."/>
            <person name="Bruemmer F."/>
            <person name="Labrenz M."/>
            <person name="Spormann A.M."/>
            <person name="Op den Camp H."/>
            <person name="Overmann J."/>
            <person name="Amann R."/>
            <person name="Jetten M.S.M."/>
            <person name="Mascher T."/>
            <person name="Medema M.H."/>
            <person name="Devos D.P."/>
            <person name="Kaster A.-K."/>
            <person name="Ovreas L."/>
            <person name="Rohde M."/>
            <person name="Galperin M.Y."/>
            <person name="Jogler C."/>
        </authorList>
    </citation>
    <scope>NUCLEOTIDE SEQUENCE [LARGE SCALE GENOMIC DNA]</scope>
    <source>
        <strain evidence="4 5">ETA_A8</strain>
    </source>
</reference>
<evidence type="ECO:0000313" key="4">
    <source>
        <dbReference type="EMBL" id="QDU29803.1"/>
    </source>
</evidence>
<feature type="region of interest" description="Disordered" evidence="2">
    <location>
        <begin position="642"/>
        <end position="674"/>
    </location>
</feature>
<evidence type="ECO:0000256" key="3">
    <source>
        <dbReference type="SAM" id="Phobius"/>
    </source>
</evidence>
<feature type="transmembrane region" description="Helical" evidence="3">
    <location>
        <begin position="176"/>
        <end position="197"/>
    </location>
</feature>
<feature type="coiled-coil region" evidence="1">
    <location>
        <begin position="500"/>
        <end position="527"/>
    </location>
</feature>
<proteinExistence type="predicted"/>
<keyword evidence="3" id="KW-0472">Membrane</keyword>
<keyword evidence="3" id="KW-0812">Transmembrane</keyword>
<evidence type="ECO:0000313" key="5">
    <source>
        <dbReference type="Proteomes" id="UP000315017"/>
    </source>
</evidence>
<dbReference type="RefSeq" id="WP_202921228.1">
    <property type="nucleotide sequence ID" value="NZ_CP036274.1"/>
</dbReference>
<keyword evidence="5" id="KW-1185">Reference proteome</keyword>
<protein>
    <recommendedName>
        <fullName evidence="6">PA14 domain-containing protein</fullName>
    </recommendedName>
</protein>
<organism evidence="4 5">
    <name type="scientific">Anatilimnocola aggregata</name>
    <dbReference type="NCBI Taxonomy" id="2528021"/>
    <lineage>
        <taxon>Bacteria</taxon>
        <taxon>Pseudomonadati</taxon>
        <taxon>Planctomycetota</taxon>
        <taxon>Planctomycetia</taxon>
        <taxon>Pirellulales</taxon>
        <taxon>Pirellulaceae</taxon>
        <taxon>Anatilimnocola</taxon>
    </lineage>
</organism>
<feature type="compositionally biased region" description="Low complexity" evidence="2">
    <location>
        <begin position="323"/>
        <end position="342"/>
    </location>
</feature>
<dbReference type="PANTHER" id="PTHR34859:SF2">
    <property type="entry name" value="LYSM DOMAIN-CONTAINING PROTEIN"/>
    <property type="match status" value="1"/>
</dbReference>
<dbReference type="AlphaFoldDB" id="A0A517YHV0"/>
<sequence>MSEKFDPFYTWLGIPPEEQPANHYRLLGLKNFEPNLEVISNAADQRMAHLRTLQVGKNAALSQSVLNDVSAAAACLLNVGKKTAYDSNLRKQLEVKAVPKAKPLPQAAVLPAKAPLAAPLPPPPLSGPALPPQPLPPPNYVPVPAPIPQPAFAPAPAPFINKASRPVSKGPTTTHLILAGLIVGALLTSAVIVIAAMNGGDQLAANSGGENSASSNGAENSVVPPAVNPVEGATLPGPPPKTDSVTPAPPPLAPPTPETTSNSPTPSPDVPANSTVPPAVADPVNPPVTTPDATPSSPAIPDTRPPELNSDDTPAPNPVPFGAALDPPDGGDSPAPADAAATPLPSEDALTAARAQILEIFGKEAKAANKPELKYALARKMDKLARETKDDPAGCYVLLDNARKLFIGAGEVSPALRAVQNLTTSYRFEPKESRDLFAATYSALADATLAPEQRDSLADKLKIEIDTAVLTQQIEYADQLSLLGLKVTSRLKDLEKKRQASQQRTAVVKLKNEYAEYERALATLAGNPTDAAANLIAGKFVCTMQQDWKKGRAHLAAAGIESLQSVLPTDQVADGDNGEPDSADLQLAAAEAWFDWADNTKGVDLELIALAKIRAKYWYRQAVSALTGLSKAKAEKRIKELSAVPDTAAPRPASGSTASASKPGTSSTKSASNQTGWEPGLFGLVLVDNQVQNVLVSYQPGHTITGAEFDPLLQPFRQPTQRVMIRLEGVLIVPKDGDYTFHHVGGSSSGGVHTFFVRGEKISTVGDDRTKNEMRTISLPKGEHILKWELTGGGLGNAKIDVRCADGAPADALPPVMATPKRLTTTLRQQAKTEVAFGAAAKAAEPSSPAPAAPKFVPLQFDPPAAEPPVVAPSPQSFVPASSAEFVASEWLPGMRGLIYVDGAPQDILLSYVNENKVIESTEFNRQLSRFRAGGGKLSIVFEGVLVIAADGEYGVFHGGGTSSEDFNTVSLNGEKFNSVGAGIVIKGPREKIVKFAKGTYPIRWELTGGPFREARLDFRLPAGAPATQPMPQVFTSKVTVAELQKGTKSEVVMGEKTVPR</sequence>
<feature type="compositionally biased region" description="Pro residues" evidence="2">
    <location>
        <begin position="236"/>
        <end position="257"/>
    </location>
</feature>
<name>A0A517YHV0_9BACT</name>
<feature type="compositionally biased region" description="Low complexity" evidence="2">
    <location>
        <begin position="206"/>
        <end position="221"/>
    </location>
</feature>
<accession>A0A517YHV0</accession>
<keyword evidence="3" id="KW-1133">Transmembrane helix</keyword>
<keyword evidence="1" id="KW-0175">Coiled coil</keyword>
<evidence type="ECO:0008006" key="6">
    <source>
        <dbReference type="Google" id="ProtNLM"/>
    </source>
</evidence>
<dbReference type="EMBL" id="CP036274">
    <property type="protein sequence ID" value="QDU29803.1"/>
    <property type="molecule type" value="Genomic_DNA"/>
</dbReference>
<feature type="region of interest" description="Disordered" evidence="2">
    <location>
        <begin position="206"/>
        <end position="342"/>
    </location>
</feature>